<keyword evidence="2" id="KW-1185">Reference proteome</keyword>
<dbReference type="AlphaFoldDB" id="A0A4Z2HRT4"/>
<evidence type="ECO:0000313" key="1">
    <source>
        <dbReference type="EMBL" id="TNN68025.1"/>
    </source>
</evidence>
<proteinExistence type="predicted"/>
<evidence type="ECO:0000313" key="2">
    <source>
        <dbReference type="Proteomes" id="UP000314294"/>
    </source>
</evidence>
<accession>A0A4Z2HRT4</accession>
<dbReference type="Proteomes" id="UP000314294">
    <property type="component" value="Unassembled WGS sequence"/>
</dbReference>
<dbReference type="EMBL" id="SRLO01000196">
    <property type="protein sequence ID" value="TNN68025.1"/>
    <property type="molecule type" value="Genomic_DNA"/>
</dbReference>
<reference evidence="1 2" key="1">
    <citation type="submission" date="2019-03" db="EMBL/GenBank/DDBJ databases">
        <title>First draft genome of Liparis tanakae, snailfish: a comprehensive survey of snailfish specific genes.</title>
        <authorList>
            <person name="Kim W."/>
            <person name="Song I."/>
            <person name="Jeong J.-H."/>
            <person name="Kim D."/>
            <person name="Kim S."/>
            <person name="Ryu S."/>
            <person name="Song J.Y."/>
            <person name="Lee S.K."/>
        </authorList>
    </citation>
    <scope>NUCLEOTIDE SEQUENCE [LARGE SCALE GENOMIC DNA]</scope>
    <source>
        <tissue evidence="1">Muscle</tissue>
    </source>
</reference>
<name>A0A4Z2HRT4_9TELE</name>
<organism evidence="1 2">
    <name type="scientific">Liparis tanakae</name>
    <name type="common">Tanaka's snailfish</name>
    <dbReference type="NCBI Taxonomy" id="230148"/>
    <lineage>
        <taxon>Eukaryota</taxon>
        <taxon>Metazoa</taxon>
        <taxon>Chordata</taxon>
        <taxon>Craniata</taxon>
        <taxon>Vertebrata</taxon>
        <taxon>Euteleostomi</taxon>
        <taxon>Actinopterygii</taxon>
        <taxon>Neopterygii</taxon>
        <taxon>Teleostei</taxon>
        <taxon>Neoteleostei</taxon>
        <taxon>Acanthomorphata</taxon>
        <taxon>Eupercaria</taxon>
        <taxon>Perciformes</taxon>
        <taxon>Cottioidei</taxon>
        <taxon>Cottales</taxon>
        <taxon>Liparidae</taxon>
        <taxon>Liparis</taxon>
    </lineage>
</organism>
<comment type="caution">
    <text evidence="1">The sequence shown here is derived from an EMBL/GenBank/DDBJ whole genome shotgun (WGS) entry which is preliminary data.</text>
</comment>
<protein>
    <submittedName>
        <fullName evidence="1">Uncharacterized protein</fullName>
    </submittedName>
</protein>
<sequence>MEGVVWGRERGGSRPIAITKTSECCSLEKHLDWFSKTIRKQERVSSDPWSSSLAPADLTMSKPRRSLQLSAVALESLVVEYL</sequence>
<gene>
    <name evidence="1" type="ORF">EYF80_021817</name>
</gene>